<evidence type="ECO:0000259" key="2">
    <source>
        <dbReference type="Pfam" id="PF26002"/>
    </source>
</evidence>
<evidence type="ECO:0000313" key="3">
    <source>
        <dbReference type="EMBL" id="CAB9495578.1"/>
    </source>
</evidence>
<feature type="transmembrane region" description="Helical" evidence="1">
    <location>
        <begin position="31"/>
        <end position="50"/>
    </location>
</feature>
<name>A0A6T9Y6T9_ALTMA</name>
<dbReference type="EMBL" id="LR812090">
    <property type="protein sequence ID" value="CAB9495578.1"/>
    <property type="molecule type" value="Genomic_DNA"/>
</dbReference>
<organism evidence="3 4">
    <name type="scientific">Alteromonas macleodii</name>
    <name type="common">Pseudoalteromonas macleodii</name>
    <dbReference type="NCBI Taxonomy" id="28108"/>
    <lineage>
        <taxon>Bacteria</taxon>
        <taxon>Pseudomonadati</taxon>
        <taxon>Pseudomonadota</taxon>
        <taxon>Gammaproteobacteria</taxon>
        <taxon>Alteromonadales</taxon>
        <taxon>Alteromonadaceae</taxon>
        <taxon>Alteromonas/Salinimonas group</taxon>
        <taxon>Alteromonas</taxon>
    </lineage>
</organism>
<protein>
    <submittedName>
        <fullName evidence="3">Multidrug resistance efflux pump</fullName>
    </submittedName>
</protein>
<evidence type="ECO:0000256" key="1">
    <source>
        <dbReference type="SAM" id="Phobius"/>
    </source>
</evidence>
<keyword evidence="1" id="KW-0472">Membrane</keyword>
<keyword evidence="1" id="KW-1133">Transmembrane helix</keyword>
<sequence>MKMRTGLFRKEAIDEQSNAVEGRFLMTPKPAYSAIAGLLVVWIVAVAVYLNMESYARKASVTGWLEPSHGVYKLYSDARRGKVLDVIASEGQLVEKGAPLIKISYSSKDALGHRVSTQLLAELESKQNRTHQSIKRLRTLHLAQQQRLEEQLSQAKHTSATLKDIIALTRSQWLLASKQWAKAQTLLEQGHISRADFETHSLNRLNAEQKLALAKKDWNNEQANIAAISHELATLPEQQANELANIENTYSDLTQQIVSHKSNAEEIIYAPRSGVISGLHVRTGYTVDSSRPLLTLLPQNADIQARIAVPVRSAGFLREGQALHIRYDAFPYQKFGVQLGEIVNISSSLVLPEELADVPISISEPAYLVTATLDTNEVLAYGNSISLKAGMTFSADVQLSQRTLMEWLMEPLYSIKGKL</sequence>
<accession>A0A6T9Y6T9</accession>
<dbReference type="Proteomes" id="UP000509458">
    <property type="component" value="Chromosome"/>
</dbReference>
<proteinExistence type="predicted"/>
<reference evidence="3 4" key="1">
    <citation type="submission" date="2020-06" db="EMBL/GenBank/DDBJ databases">
        <authorList>
            <person name="Duchaud E."/>
        </authorList>
    </citation>
    <scope>NUCLEOTIDE SEQUENCE [LARGE SCALE GENOMIC DNA]</scope>
    <source>
        <strain evidence="3">Alteromonas fortis</strain>
    </source>
</reference>
<dbReference type="PANTHER" id="PTHR30386:SF28">
    <property type="entry name" value="EXPORTED PROTEIN"/>
    <property type="match status" value="1"/>
</dbReference>
<keyword evidence="1" id="KW-0812">Transmembrane</keyword>
<dbReference type="InterPro" id="IPR058982">
    <property type="entry name" value="Beta-barrel_AprE"/>
</dbReference>
<dbReference type="Gene3D" id="2.40.30.170">
    <property type="match status" value="1"/>
</dbReference>
<dbReference type="PANTHER" id="PTHR30386">
    <property type="entry name" value="MEMBRANE FUSION SUBUNIT OF EMRAB-TOLC MULTIDRUG EFFLUX PUMP"/>
    <property type="match status" value="1"/>
</dbReference>
<evidence type="ECO:0000313" key="4">
    <source>
        <dbReference type="Proteomes" id="UP000509458"/>
    </source>
</evidence>
<feature type="domain" description="AprE-like beta-barrel" evidence="2">
    <location>
        <begin position="306"/>
        <end position="398"/>
    </location>
</feature>
<dbReference type="Pfam" id="PF26002">
    <property type="entry name" value="Beta-barrel_AprE"/>
    <property type="match status" value="1"/>
</dbReference>
<dbReference type="InterPro" id="IPR050739">
    <property type="entry name" value="MFP"/>
</dbReference>
<dbReference type="PRINTS" id="PR01490">
    <property type="entry name" value="RTXTOXIND"/>
</dbReference>
<dbReference type="AlphaFoldDB" id="A0A6T9Y6T9"/>
<gene>
    <name evidence="3" type="ORF">ALFOR1_60111</name>
</gene>